<dbReference type="AlphaFoldDB" id="A0A1Y1M6B7"/>
<comment type="catalytic activity">
    <reaction evidence="10">
        <text>D-ribose + ATP = D-ribose 5-phosphate + ADP + H(+)</text>
        <dbReference type="Rhea" id="RHEA:13697"/>
        <dbReference type="ChEBI" id="CHEBI:15378"/>
        <dbReference type="ChEBI" id="CHEBI:30616"/>
        <dbReference type="ChEBI" id="CHEBI:47013"/>
        <dbReference type="ChEBI" id="CHEBI:78346"/>
        <dbReference type="ChEBI" id="CHEBI:456216"/>
        <dbReference type="EC" id="2.7.1.15"/>
    </reaction>
</comment>
<evidence type="ECO:0000256" key="10">
    <source>
        <dbReference type="HAMAP-Rule" id="MF_03215"/>
    </source>
</evidence>
<comment type="function">
    <text evidence="10">Catalyzes the phosphorylation of ribose at O-5 in a reaction requiring ATP and magnesium. The resulting D-ribose-5-phosphate can then be used either for sythesis of nucleotides, histidine, and tryptophan, or as a component of the pentose phosphate pathway.</text>
</comment>
<dbReference type="Proteomes" id="UP000327044">
    <property type="component" value="Unassembled WGS sequence"/>
</dbReference>
<sequence length="312" mass="32753">MASANIVVVGSCMIDFTSYCPRLPKEGETIHGTQFKTAFGGKGGNQCVAAAKLGGKTALVARLGDDTWGGQYVTNLKDLNVDSSFVKISANVSSGIAQINVDESGANQIVIIAGANSYLNEADVENAKEIITEAAVVLCQLETKWEVAVKTLELCKGISILNGAPAVSKCDDRLFSLPTIFCVNEHEASIFAGVPVRNLSDAKVAIKILLGKGCNTVVLTMGSQGSCLASKKSPDPIHVPSRAVQCTDSTGAGDSFIGTLAYLLANRNDISLEKCVEISNYVAADSVTRLGTQSSFAGPEILKQYFNSYLGA</sequence>
<feature type="binding site" evidence="10">
    <location>
        <position position="289"/>
    </location>
    <ligand>
        <name>K(+)</name>
        <dbReference type="ChEBI" id="CHEBI:29103"/>
    </ligand>
</feature>
<keyword evidence="7 10" id="KW-0460">Magnesium</keyword>
<dbReference type="UniPathway" id="UPA00916">
    <property type="reaction ID" value="UER00889"/>
</dbReference>
<evidence type="ECO:0000313" key="13">
    <source>
        <dbReference type="EMBL" id="KAB0793919.1"/>
    </source>
</evidence>
<feature type="binding site" evidence="10">
    <location>
        <begin position="13"/>
        <end position="15"/>
    </location>
    <ligand>
        <name>substrate</name>
    </ligand>
</feature>
<dbReference type="Pfam" id="PF00294">
    <property type="entry name" value="PfkB"/>
    <property type="match status" value="1"/>
</dbReference>
<evidence type="ECO:0000256" key="1">
    <source>
        <dbReference type="ARBA" id="ARBA00022490"/>
    </source>
</evidence>
<dbReference type="GO" id="GO:0019303">
    <property type="term" value="P:D-ribose catabolic process"/>
    <property type="evidence" value="ECO:0007669"/>
    <property type="project" value="UniProtKB-UniRule"/>
</dbReference>
<keyword evidence="8 10" id="KW-0630">Potassium</keyword>
<gene>
    <name evidence="13" type="ORF">PPYR_13539</name>
</gene>
<dbReference type="InterPro" id="IPR011877">
    <property type="entry name" value="Ribokinase"/>
</dbReference>
<keyword evidence="14" id="KW-1185">Reference proteome</keyword>
<reference evidence="13" key="3">
    <citation type="submission" date="2019-08" db="EMBL/GenBank/DDBJ databases">
        <authorList>
            <consortium name="Photinus pyralis genome working group"/>
            <person name="Fallon T.R."/>
            <person name="Sander Lower S.E."/>
            <person name="Weng J.-K."/>
        </authorList>
    </citation>
    <scope>NUCLEOTIDE SEQUENCE</scope>
    <source>
        <strain evidence="13">1611_PpyrPB1</strain>
        <tissue evidence="13">Whole body</tissue>
    </source>
</reference>
<feature type="binding site" evidence="10">
    <location>
        <position position="291"/>
    </location>
    <ligand>
        <name>K(+)</name>
        <dbReference type="ChEBI" id="CHEBI:29103"/>
    </ligand>
</feature>
<name>A0A1Y1M6B7_PHOPY</name>
<dbReference type="EMBL" id="VVIM01000009">
    <property type="protein sequence ID" value="KAB0793919.1"/>
    <property type="molecule type" value="Genomic_DNA"/>
</dbReference>
<dbReference type="GO" id="GO:0005829">
    <property type="term" value="C:cytosol"/>
    <property type="evidence" value="ECO:0007669"/>
    <property type="project" value="TreeGrafter"/>
</dbReference>
<evidence type="ECO:0000256" key="3">
    <source>
        <dbReference type="ARBA" id="ARBA00022723"/>
    </source>
</evidence>
<feature type="domain" description="Carbohydrate kinase PfkB" evidence="11">
    <location>
        <begin position="4"/>
        <end position="295"/>
    </location>
</feature>
<dbReference type="InterPro" id="IPR029056">
    <property type="entry name" value="Ribokinase-like"/>
</dbReference>
<comment type="cofactor">
    <cofactor evidence="10">
        <name>Mg(2+)</name>
        <dbReference type="ChEBI" id="CHEBI:18420"/>
    </cofactor>
    <text evidence="10">Requires a divalent cation, most likely magnesium in vivo, as an electrophilic catalyst to aid phosphoryl group transfer. It is the chelate of the metal and the nucleotide that is the actual substrate.</text>
</comment>
<feature type="binding site" evidence="10">
    <location>
        <begin position="41"/>
        <end position="45"/>
    </location>
    <ligand>
        <name>substrate</name>
    </ligand>
</feature>
<dbReference type="InterPro" id="IPR002139">
    <property type="entry name" value="Ribo/fructo_kinase"/>
</dbReference>
<dbReference type="InterPro" id="IPR011611">
    <property type="entry name" value="PfkB_dom"/>
</dbReference>
<dbReference type="SUPFAM" id="SSF53613">
    <property type="entry name" value="Ribokinase-like"/>
    <property type="match status" value="1"/>
</dbReference>
<feature type="binding site" evidence="10">
    <location>
        <position position="250"/>
    </location>
    <ligand>
        <name>K(+)</name>
        <dbReference type="ChEBI" id="CHEBI:29103"/>
    </ligand>
</feature>
<feature type="active site" description="Proton acceptor" evidence="10">
    <location>
        <position position="254"/>
    </location>
</feature>
<evidence type="ECO:0000256" key="5">
    <source>
        <dbReference type="ARBA" id="ARBA00022777"/>
    </source>
</evidence>
<feature type="binding site" evidence="10">
    <location>
        <position position="280"/>
    </location>
    <ligand>
        <name>ATP</name>
        <dbReference type="ChEBI" id="CHEBI:30616"/>
    </ligand>
</feature>
<keyword evidence="5 10" id="KW-0418">Kinase</keyword>
<feature type="binding site" evidence="10">
    <location>
        <position position="184"/>
    </location>
    <ligand>
        <name>ATP</name>
        <dbReference type="ChEBI" id="CHEBI:30616"/>
    </ligand>
</feature>
<protein>
    <recommendedName>
        <fullName evidence="10">Ribokinase</fullName>
        <shortName evidence="10">RK</shortName>
        <ecNumber evidence="10">2.7.1.15</ecNumber>
    </recommendedName>
</protein>
<dbReference type="GO" id="GO:0005524">
    <property type="term" value="F:ATP binding"/>
    <property type="evidence" value="ECO:0007669"/>
    <property type="project" value="UniProtKB-UniRule"/>
</dbReference>
<dbReference type="EMBL" id="GEZM01042455">
    <property type="protein sequence ID" value="JAV79845.1"/>
    <property type="molecule type" value="Transcribed_RNA"/>
</dbReference>
<keyword evidence="2 10" id="KW-0808">Transferase</keyword>
<evidence type="ECO:0000256" key="7">
    <source>
        <dbReference type="ARBA" id="ARBA00022842"/>
    </source>
</evidence>
<dbReference type="PRINTS" id="PR00990">
    <property type="entry name" value="RIBOKINASE"/>
</dbReference>
<dbReference type="PANTHER" id="PTHR10584">
    <property type="entry name" value="SUGAR KINASE"/>
    <property type="match status" value="1"/>
</dbReference>
<proteinExistence type="inferred from homology"/>
<dbReference type="EC" id="2.7.1.15" evidence="10"/>
<dbReference type="GO" id="GO:0004747">
    <property type="term" value="F:ribokinase activity"/>
    <property type="evidence" value="ECO:0007669"/>
    <property type="project" value="UniProtKB-UniRule"/>
</dbReference>
<comment type="pathway">
    <text evidence="10">Carbohydrate metabolism; D-ribose degradation; D-ribose 5-phosphate from beta-D-ribopyranose: step 2/2.</text>
</comment>
<feature type="binding site" evidence="10">
    <location>
        <position position="286"/>
    </location>
    <ligand>
        <name>K(+)</name>
        <dbReference type="ChEBI" id="CHEBI:29103"/>
    </ligand>
</feature>
<dbReference type="GO" id="GO:0005634">
    <property type="term" value="C:nucleus"/>
    <property type="evidence" value="ECO:0007669"/>
    <property type="project" value="UniProtKB-SubCell"/>
</dbReference>
<evidence type="ECO:0000259" key="11">
    <source>
        <dbReference type="Pfam" id="PF00294"/>
    </source>
</evidence>
<comment type="caution">
    <text evidence="10">Lacks conserved residue(s) required for the propagation of feature annotation.</text>
</comment>
<keyword evidence="4 10" id="KW-0547">Nucleotide-binding</keyword>
<dbReference type="OrthoDB" id="415590at2759"/>
<evidence type="ECO:0000256" key="6">
    <source>
        <dbReference type="ARBA" id="ARBA00022840"/>
    </source>
</evidence>
<feature type="binding site" evidence="10">
    <location>
        <position position="295"/>
    </location>
    <ligand>
        <name>K(+)</name>
        <dbReference type="ChEBI" id="CHEBI:29103"/>
    </ligand>
</feature>
<feature type="binding site" evidence="10">
    <location>
        <position position="248"/>
    </location>
    <ligand>
        <name>K(+)</name>
        <dbReference type="ChEBI" id="CHEBI:29103"/>
    </ligand>
</feature>
<organism evidence="12">
    <name type="scientific">Photinus pyralis</name>
    <name type="common">Common eastern firefly</name>
    <name type="synonym">Lampyris pyralis</name>
    <dbReference type="NCBI Taxonomy" id="7054"/>
    <lineage>
        <taxon>Eukaryota</taxon>
        <taxon>Metazoa</taxon>
        <taxon>Ecdysozoa</taxon>
        <taxon>Arthropoda</taxon>
        <taxon>Hexapoda</taxon>
        <taxon>Insecta</taxon>
        <taxon>Pterygota</taxon>
        <taxon>Neoptera</taxon>
        <taxon>Endopterygota</taxon>
        <taxon>Coleoptera</taxon>
        <taxon>Polyphaga</taxon>
        <taxon>Elateriformia</taxon>
        <taxon>Elateroidea</taxon>
        <taxon>Lampyridae</taxon>
        <taxon>Lampyrinae</taxon>
        <taxon>Photinus</taxon>
    </lineage>
</organism>
<dbReference type="InParanoid" id="A0A1Y1M6B7"/>
<evidence type="ECO:0000256" key="8">
    <source>
        <dbReference type="ARBA" id="ARBA00022958"/>
    </source>
</evidence>
<feature type="binding site" evidence="10">
    <location>
        <begin position="220"/>
        <end position="225"/>
    </location>
    <ligand>
        <name>ATP</name>
        <dbReference type="ChEBI" id="CHEBI:30616"/>
    </ligand>
</feature>
<keyword evidence="10" id="KW-0539">Nucleus</keyword>
<dbReference type="HAMAP" id="MF_01987">
    <property type="entry name" value="Ribokinase"/>
    <property type="match status" value="1"/>
</dbReference>
<keyword evidence="3 10" id="KW-0479">Metal-binding</keyword>
<keyword evidence="6 10" id="KW-0067">ATP-binding</keyword>
<accession>A0A1Y1M6B7</accession>
<comment type="similarity">
    <text evidence="10">Belongs to the carbohydrate kinase PfkB family. Ribokinase subfamily.</text>
</comment>
<feature type="binding site" evidence="10">
    <location>
        <position position="254"/>
    </location>
    <ligand>
        <name>substrate</name>
    </ligand>
</feature>
<evidence type="ECO:0000256" key="9">
    <source>
        <dbReference type="ARBA" id="ARBA00023277"/>
    </source>
</evidence>
<keyword evidence="9 10" id="KW-0119">Carbohydrate metabolism</keyword>
<reference evidence="13 14" key="2">
    <citation type="journal article" date="2018" name="Elife">
        <title>Firefly genomes illuminate parallel origins of bioluminescence in beetles.</title>
        <authorList>
            <person name="Fallon T.R."/>
            <person name="Lower S.E."/>
            <person name="Chang C.H."/>
            <person name="Bessho-Uehara M."/>
            <person name="Martin G.J."/>
            <person name="Bewick A.J."/>
            <person name="Behringer M."/>
            <person name="Debat H.J."/>
            <person name="Wong I."/>
            <person name="Day J.C."/>
            <person name="Suvorov A."/>
            <person name="Silva C.J."/>
            <person name="Stanger-Hall K.F."/>
            <person name="Hall D.W."/>
            <person name="Schmitz R.J."/>
            <person name="Nelson D.R."/>
            <person name="Lewis S.M."/>
            <person name="Shigenobu S."/>
            <person name="Bybee S.M."/>
            <person name="Larracuente A.M."/>
            <person name="Oba Y."/>
            <person name="Weng J.K."/>
        </authorList>
    </citation>
    <scope>NUCLEOTIDE SEQUENCE [LARGE SCALE GENOMIC DNA]</scope>
    <source>
        <strain evidence="13">1611_PpyrPB1</strain>
        <tissue evidence="13">Whole body</tissue>
    </source>
</reference>
<feature type="binding site" evidence="10">
    <location>
        <begin position="253"/>
        <end position="254"/>
    </location>
    <ligand>
        <name>ATP</name>
        <dbReference type="ChEBI" id="CHEBI:30616"/>
    </ligand>
</feature>
<feature type="binding site" evidence="10">
    <location>
        <position position="142"/>
    </location>
    <ligand>
        <name>substrate</name>
    </ligand>
</feature>
<comment type="subcellular location">
    <subcellularLocation>
        <location evidence="10">Cytoplasm</location>
    </subcellularLocation>
    <subcellularLocation>
        <location evidence="10">Nucleus</location>
    </subcellularLocation>
</comment>
<comment type="subunit">
    <text evidence="10">Homodimer.</text>
</comment>
<evidence type="ECO:0000313" key="14">
    <source>
        <dbReference type="Proteomes" id="UP000327044"/>
    </source>
</evidence>
<keyword evidence="1 10" id="KW-0963">Cytoplasm</keyword>
<evidence type="ECO:0000256" key="2">
    <source>
        <dbReference type="ARBA" id="ARBA00022679"/>
    </source>
</evidence>
<comment type="activity regulation">
    <text evidence="10">Activated by a monovalent cation that binds near, but not in, the active site. The most likely occupant of the site in vivo is potassium. Ion binding induces a conformational change that may alter substrate affinity.</text>
</comment>
<dbReference type="FunCoup" id="A0A1Y1M6B7">
    <property type="interactions" value="722"/>
</dbReference>
<evidence type="ECO:0000313" key="12">
    <source>
        <dbReference type="EMBL" id="JAV79845.1"/>
    </source>
</evidence>
<dbReference type="CDD" id="cd01174">
    <property type="entry name" value="ribokinase"/>
    <property type="match status" value="1"/>
</dbReference>
<dbReference type="PANTHER" id="PTHR10584:SF166">
    <property type="entry name" value="RIBOKINASE"/>
    <property type="match status" value="1"/>
</dbReference>
<reference evidence="12" key="1">
    <citation type="journal article" date="2016" name="Sci. Rep.">
        <title>Molecular characterization of firefly nuptial gifts: a multi-omics approach sheds light on postcopulatory sexual selection.</title>
        <authorList>
            <person name="Al-Wathiqui N."/>
            <person name="Fallon T.R."/>
            <person name="South A."/>
            <person name="Weng J.K."/>
            <person name="Lewis S.M."/>
        </authorList>
    </citation>
    <scope>NUCLEOTIDE SEQUENCE</scope>
</reference>
<dbReference type="GO" id="GO:0046872">
    <property type="term" value="F:metal ion binding"/>
    <property type="evidence" value="ECO:0007669"/>
    <property type="project" value="UniProtKB-KW"/>
</dbReference>
<evidence type="ECO:0000256" key="4">
    <source>
        <dbReference type="ARBA" id="ARBA00022741"/>
    </source>
</evidence>
<dbReference type="Gene3D" id="3.40.1190.20">
    <property type="match status" value="1"/>
</dbReference>
<dbReference type="FunFam" id="3.40.1190.20:FF:000010">
    <property type="entry name" value="Ribokinase"/>
    <property type="match status" value="1"/>
</dbReference>